<name>B3S5G0_TRIAD</name>
<dbReference type="Gene3D" id="3.40.50.1820">
    <property type="entry name" value="alpha/beta hydrolase"/>
    <property type="match status" value="1"/>
</dbReference>
<dbReference type="InterPro" id="IPR029058">
    <property type="entry name" value="AB_hydrolase_fold"/>
</dbReference>
<evidence type="ECO:0000313" key="2">
    <source>
        <dbReference type="Proteomes" id="UP000009022"/>
    </source>
</evidence>
<dbReference type="InParanoid" id="B3S5G0"/>
<dbReference type="PANTHER" id="PTHR11440">
    <property type="entry name" value="LECITHIN-CHOLESTEROL ACYLTRANSFERASE-RELATED"/>
    <property type="match status" value="1"/>
</dbReference>
<dbReference type="GO" id="GO:0006629">
    <property type="term" value="P:lipid metabolic process"/>
    <property type="evidence" value="ECO:0000318"/>
    <property type="project" value="GO_Central"/>
</dbReference>
<dbReference type="GO" id="GO:0008374">
    <property type="term" value="F:O-acyltransferase activity"/>
    <property type="evidence" value="ECO:0007669"/>
    <property type="project" value="InterPro"/>
</dbReference>
<evidence type="ECO:0008006" key="3">
    <source>
        <dbReference type="Google" id="ProtNLM"/>
    </source>
</evidence>
<dbReference type="OrthoDB" id="190846at2759"/>
<accession>B3S5G0</accession>
<dbReference type="RefSeq" id="XP_002115673.1">
    <property type="nucleotide sequence ID" value="XM_002115637.1"/>
</dbReference>
<dbReference type="InterPro" id="IPR003386">
    <property type="entry name" value="LACT/PDAT_acylTrfase"/>
</dbReference>
<dbReference type="eggNOG" id="KOG2369">
    <property type="taxonomic scope" value="Eukaryota"/>
</dbReference>
<keyword evidence="2" id="KW-1185">Reference proteome</keyword>
<reference evidence="1 2" key="1">
    <citation type="journal article" date="2008" name="Nature">
        <title>The Trichoplax genome and the nature of placozoans.</title>
        <authorList>
            <person name="Srivastava M."/>
            <person name="Begovic E."/>
            <person name="Chapman J."/>
            <person name="Putnam N.H."/>
            <person name="Hellsten U."/>
            <person name="Kawashima T."/>
            <person name="Kuo A."/>
            <person name="Mitros T."/>
            <person name="Salamov A."/>
            <person name="Carpenter M.L."/>
            <person name="Signorovitch A.Y."/>
            <person name="Moreno M.A."/>
            <person name="Kamm K."/>
            <person name="Grimwood J."/>
            <person name="Schmutz J."/>
            <person name="Shapiro H."/>
            <person name="Grigoriev I.V."/>
            <person name="Buss L.W."/>
            <person name="Schierwater B."/>
            <person name="Dellaporta S.L."/>
            <person name="Rokhsar D.S."/>
        </authorList>
    </citation>
    <scope>NUCLEOTIDE SEQUENCE [LARGE SCALE GENOMIC DNA]</scope>
    <source>
        <strain evidence="1 2">Grell-BS-1999</strain>
    </source>
</reference>
<proteinExistence type="predicted"/>
<gene>
    <name evidence="1" type="ORF">TRIADDRAFT_59602</name>
</gene>
<dbReference type="Proteomes" id="UP000009022">
    <property type="component" value="Unassembled WGS sequence"/>
</dbReference>
<organism evidence="1 2">
    <name type="scientific">Trichoplax adhaerens</name>
    <name type="common">Trichoplax reptans</name>
    <dbReference type="NCBI Taxonomy" id="10228"/>
    <lineage>
        <taxon>Eukaryota</taxon>
        <taxon>Metazoa</taxon>
        <taxon>Placozoa</taxon>
        <taxon>Uniplacotomia</taxon>
        <taxon>Trichoplacea</taxon>
        <taxon>Trichoplacidae</taxon>
        <taxon>Trichoplax</taxon>
    </lineage>
</organism>
<dbReference type="CTD" id="6756884"/>
<dbReference type="SUPFAM" id="SSF53474">
    <property type="entry name" value="alpha/beta-Hydrolases"/>
    <property type="match status" value="1"/>
</dbReference>
<dbReference type="KEGG" id="tad:TRIADDRAFT_59602"/>
<dbReference type="EMBL" id="DS985251">
    <property type="protein sequence ID" value="EDV22036.1"/>
    <property type="molecule type" value="Genomic_DNA"/>
</dbReference>
<dbReference type="FunCoup" id="B3S5G0">
    <property type="interactions" value="588"/>
</dbReference>
<sequence length="460" mass="52524">MASLIGVKICIYFFMVWTVVGPSTVHALNWKQFYSQEKYQSMAKEFHRFYSKSNFNRDKVSQFAKEIKANGTNVMHPVVLITALGGAQLEAKLNRTTAPYWFCDKKTDWELVWLNVDFLLPFVIRCWENIMQLKYDSKNHVYSPAHEGIKIRVRNGTKHIRFIDPQFGLRGVSMEYGAIIDSLVFTGYTKDKNIIAFPFDWRIGADAYYLKNGVFHYLKLAIEQAYSNNSNIPVVCVGESMGNAMFNLFLNTYVDQKWKDKYVKAHISLSGVYAGAGQVIYSVISPSGGVLPPVVNFDVIRSVIRTYGSSAWLLPNRKFWKDYPFVRTKKKNYTAEDFGEIFSRLKLHNITEMWHNTRNLSTLHAPNVTVYCWHGINVPTPNSFYYKDDNFEKQPDITHTDGDGTVPLRSLQVCQNWKKQQTKPVSVRSFPGVSHMGILGDESVIMGILSIATGGHPSHG</sequence>
<protein>
    <recommendedName>
        <fullName evidence="3">Group XV phospholipase A2</fullName>
    </recommendedName>
</protein>
<dbReference type="GeneID" id="6756884"/>
<dbReference type="Pfam" id="PF02450">
    <property type="entry name" value="LCAT"/>
    <property type="match status" value="1"/>
</dbReference>
<dbReference type="PhylomeDB" id="B3S5G0"/>
<dbReference type="STRING" id="10228.B3S5G0"/>
<dbReference type="AlphaFoldDB" id="B3S5G0"/>
<evidence type="ECO:0000313" key="1">
    <source>
        <dbReference type="EMBL" id="EDV22036.1"/>
    </source>
</evidence>
<dbReference type="OMA" id="QMTPPGV"/>
<dbReference type="HOGENOM" id="CLU_037070_1_1_1"/>